<accession>A0A2S9GX83</accession>
<evidence type="ECO:0000313" key="2">
    <source>
        <dbReference type="Proteomes" id="UP000237839"/>
    </source>
</evidence>
<protein>
    <submittedName>
        <fullName evidence="1">Prephenate dehydratase</fullName>
    </submittedName>
</protein>
<gene>
    <name evidence="1" type="ORF">S2091_2988</name>
</gene>
<evidence type="ECO:0000313" key="1">
    <source>
        <dbReference type="EMBL" id="PRC92329.1"/>
    </source>
</evidence>
<keyword evidence="2" id="KW-1185">Reference proteome</keyword>
<dbReference type="SUPFAM" id="SSF53850">
    <property type="entry name" value="Periplasmic binding protein-like II"/>
    <property type="match status" value="1"/>
</dbReference>
<reference evidence="1 2" key="1">
    <citation type="submission" date="2018-02" db="EMBL/GenBank/DDBJ databases">
        <title>Solimicrobium silvestre gen. nov., sp. nov., isolated from alpine forest soil.</title>
        <authorList>
            <person name="Margesin R."/>
            <person name="Albuquerque L."/>
            <person name="Zhang D.-C."/>
            <person name="Froufe H.J.C."/>
            <person name="Severino R."/>
            <person name="Roxo I."/>
            <person name="Egas C."/>
            <person name="Da Costa M.S."/>
        </authorList>
    </citation>
    <scope>NUCLEOTIDE SEQUENCE [LARGE SCALE GENOMIC DNA]</scope>
    <source>
        <strain evidence="1 2">S20-91</strain>
    </source>
</reference>
<dbReference type="Proteomes" id="UP000237839">
    <property type="component" value="Unassembled WGS sequence"/>
</dbReference>
<dbReference type="EMBL" id="PUGF01000014">
    <property type="protein sequence ID" value="PRC92329.1"/>
    <property type="molecule type" value="Genomic_DNA"/>
</dbReference>
<dbReference type="AlphaFoldDB" id="A0A2S9GX83"/>
<dbReference type="RefSeq" id="WP_105532737.1">
    <property type="nucleotide sequence ID" value="NZ_PUGF01000014.1"/>
</dbReference>
<name>A0A2S9GX83_9BURK</name>
<organism evidence="1 2">
    <name type="scientific">Solimicrobium silvestre</name>
    <dbReference type="NCBI Taxonomy" id="2099400"/>
    <lineage>
        <taxon>Bacteria</taxon>
        <taxon>Pseudomonadati</taxon>
        <taxon>Pseudomonadota</taxon>
        <taxon>Betaproteobacteria</taxon>
        <taxon>Burkholderiales</taxon>
        <taxon>Oxalobacteraceae</taxon>
        <taxon>Solimicrobium</taxon>
    </lineage>
</organism>
<comment type="caution">
    <text evidence="1">The sequence shown here is derived from an EMBL/GenBank/DDBJ whole genome shotgun (WGS) entry which is preliminary data.</text>
</comment>
<proteinExistence type="predicted"/>
<dbReference type="OrthoDB" id="490158at2"/>
<sequence>MIMFYKSIAKASDYSGNLDAYNVIATLGPTGTSSENTALFFGTKMRSKPKIKLFDTYEDAEHFIFSSQHSLMLVANAYKRINEFYISDRTNPLLSFFFNTPPYGIATKTGVDLTELNRERILHIASHHAPKHLIAKLLPNHQFNVLDAASTSLAAKMVAKGEVDACLTTKIACEKEGLVLQSHEVDIQMLWTAFTKKVQQ</sequence>